<accession>A0ABP7KQB1</accession>
<sequence length="292" mass="35115">MDSKRFNIFALMTVKNEDDIIEETILDAVKWADKIFVMDNMSNDSTWDKLTKLAKDNDKIVLWGRYGGKFHLALRQILFNDFRHFSKDGDWWCRLDGDEFYIDDPREFLTNLESDVDCVYNASFQYYYTEDDYEKEKNISNNEQSVTARLKNYKCNHSEIRFIKDKKSLCWPQYSEWPANLLKPTSKRIRLKHYQYRTLDQIKARLIARNAKDSGSSFKHEKVTASEWYKRRGFEIPEGKELQDFRIVLKKDLDNSNDYIYHDDKLPNILYPTLKRKVKRSLITFYMKYILK</sequence>
<dbReference type="InterPro" id="IPR029044">
    <property type="entry name" value="Nucleotide-diphossugar_trans"/>
</dbReference>
<evidence type="ECO:0008006" key="3">
    <source>
        <dbReference type="Google" id="ProtNLM"/>
    </source>
</evidence>
<dbReference type="Gene3D" id="3.90.550.10">
    <property type="entry name" value="Spore Coat Polysaccharide Biosynthesis Protein SpsA, Chain A"/>
    <property type="match status" value="1"/>
</dbReference>
<comment type="caution">
    <text evidence="1">The sequence shown here is derived from an EMBL/GenBank/DDBJ whole genome shotgun (WGS) entry which is preliminary data.</text>
</comment>
<evidence type="ECO:0000313" key="2">
    <source>
        <dbReference type="Proteomes" id="UP001499994"/>
    </source>
</evidence>
<organism evidence="1 2">
    <name type="scientific">Gibbsiella dentisursi</name>
    <dbReference type="NCBI Taxonomy" id="796890"/>
    <lineage>
        <taxon>Bacteria</taxon>
        <taxon>Pseudomonadati</taxon>
        <taxon>Pseudomonadota</taxon>
        <taxon>Gammaproteobacteria</taxon>
        <taxon>Enterobacterales</taxon>
        <taxon>Yersiniaceae</taxon>
        <taxon>Gibbsiella</taxon>
    </lineage>
</organism>
<proteinExistence type="predicted"/>
<name>A0ABP7KQB1_9GAMM</name>
<gene>
    <name evidence="1" type="ORF">GCM10022405_07150</name>
</gene>
<evidence type="ECO:0000313" key="1">
    <source>
        <dbReference type="EMBL" id="GAA3884317.1"/>
    </source>
</evidence>
<dbReference type="RefSeq" id="WP_346079207.1">
    <property type="nucleotide sequence ID" value="NZ_BAABDG010000002.1"/>
</dbReference>
<dbReference type="Pfam" id="PF13704">
    <property type="entry name" value="Glyco_tranf_2_4"/>
    <property type="match status" value="1"/>
</dbReference>
<reference evidence="2" key="1">
    <citation type="journal article" date="2019" name="Int. J. Syst. Evol. Microbiol.">
        <title>The Global Catalogue of Microorganisms (GCM) 10K type strain sequencing project: providing services to taxonomists for standard genome sequencing and annotation.</title>
        <authorList>
            <consortium name="The Broad Institute Genomics Platform"/>
            <consortium name="The Broad Institute Genome Sequencing Center for Infectious Disease"/>
            <person name="Wu L."/>
            <person name="Ma J."/>
        </authorList>
    </citation>
    <scope>NUCLEOTIDE SEQUENCE [LARGE SCALE GENOMIC DNA]</scope>
    <source>
        <strain evidence="2">JCM 17201</strain>
    </source>
</reference>
<dbReference type="Proteomes" id="UP001499994">
    <property type="component" value="Unassembled WGS sequence"/>
</dbReference>
<dbReference type="EMBL" id="BAABDG010000002">
    <property type="protein sequence ID" value="GAA3884317.1"/>
    <property type="molecule type" value="Genomic_DNA"/>
</dbReference>
<dbReference type="SUPFAM" id="SSF53448">
    <property type="entry name" value="Nucleotide-diphospho-sugar transferases"/>
    <property type="match status" value="1"/>
</dbReference>
<keyword evidence="2" id="KW-1185">Reference proteome</keyword>
<protein>
    <recommendedName>
        <fullName evidence="3">Glycosyl transferase</fullName>
    </recommendedName>
</protein>